<gene>
    <name evidence="1" type="ORF">IW261DRAFT_1506660</name>
</gene>
<organism evidence="1 2">
    <name type="scientific">Armillaria novae-zelandiae</name>
    <dbReference type="NCBI Taxonomy" id="153914"/>
    <lineage>
        <taxon>Eukaryota</taxon>
        <taxon>Fungi</taxon>
        <taxon>Dikarya</taxon>
        <taxon>Basidiomycota</taxon>
        <taxon>Agaricomycotina</taxon>
        <taxon>Agaricomycetes</taxon>
        <taxon>Agaricomycetidae</taxon>
        <taxon>Agaricales</taxon>
        <taxon>Marasmiineae</taxon>
        <taxon>Physalacriaceae</taxon>
        <taxon>Armillaria</taxon>
    </lineage>
</organism>
<protein>
    <submittedName>
        <fullName evidence="1">Uncharacterized protein</fullName>
    </submittedName>
</protein>
<proteinExistence type="predicted"/>
<dbReference type="Proteomes" id="UP001175227">
    <property type="component" value="Unassembled WGS sequence"/>
</dbReference>
<dbReference type="EMBL" id="JAUEPR010000038">
    <property type="protein sequence ID" value="KAK0472736.1"/>
    <property type="molecule type" value="Genomic_DNA"/>
</dbReference>
<dbReference type="AlphaFoldDB" id="A0AA39T923"/>
<sequence length="157" mass="17238">MSHTITAKSLFKGLITPVMRGQRGEAGEDLEYFDNRDLRMKGIQKLYIRHVVPSQDQETNPINSEQTPAGKTCFYELGIPAYVPDQNGVADCNAGPADGSHIHMHIAPHEIREIKPSGFEADLTSTFPPSQIVGLGSDSVLVFSAKDRIIVSEDQCK</sequence>
<evidence type="ECO:0000313" key="2">
    <source>
        <dbReference type="Proteomes" id="UP001175227"/>
    </source>
</evidence>
<name>A0AA39T923_9AGAR</name>
<keyword evidence="2" id="KW-1185">Reference proteome</keyword>
<accession>A0AA39T923</accession>
<reference evidence="1" key="1">
    <citation type="submission" date="2023-06" db="EMBL/GenBank/DDBJ databases">
        <authorList>
            <consortium name="Lawrence Berkeley National Laboratory"/>
            <person name="Ahrendt S."/>
            <person name="Sahu N."/>
            <person name="Indic B."/>
            <person name="Wong-Bajracharya J."/>
            <person name="Merenyi Z."/>
            <person name="Ke H.-M."/>
            <person name="Monk M."/>
            <person name="Kocsube S."/>
            <person name="Drula E."/>
            <person name="Lipzen A."/>
            <person name="Balint B."/>
            <person name="Henrissat B."/>
            <person name="Andreopoulos B."/>
            <person name="Martin F.M."/>
            <person name="Harder C.B."/>
            <person name="Rigling D."/>
            <person name="Ford K.L."/>
            <person name="Foster G.D."/>
            <person name="Pangilinan J."/>
            <person name="Papanicolaou A."/>
            <person name="Barry K."/>
            <person name="LaButti K."/>
            <person name="Viragh M."/>
            <person name="Koriabine M."/>
            <person name="Yan M."/>
            <person name="Riley R."/>
            <person name="Champramary S."/>
            <person name="Plett K.L."/>
            <person name="Tsai I.J."/>
            <person name="Slot J."/>
            <person name="Sipos G."/>
            <person name="Plett J."/>
            <person name="Nagy L.G."/>
            <person name="Grigoriev I.V."/>
        </authorList>
    </citation>
    <scope>NUCLEOTIDE SEQUENCE</scope>
    <source>
        <strain evidence="1">ICMP 16352</strain>
    </source>
</reference>
<comment type="caution">
    <text evidence="1">The sequence shown here is derived from an EMBL/GenBank/DDBJ whole genome shotgun (WGS) entry which is preliminary data.</text>
</comment>
<evidence type="ECO:0000313" key="1">
    <source>
        <dbReference type="EMBL" id="KAK0472736.1"/>
    </source>
</evidence>